<dbReference type="OMA" id="WIERGEE"/>
<dbReference type="InterPro" id="IPR051540">
    <property type="entry name" value="S-2-haloacid_dehalogenase"/>
</dbReference>
<evidence type="ECO:0000313" key="2">
    <source>
        <dbReference type="EMBL" id="EMR70413.1"/>
    </source>
</evidence>
<keyword evidence="1 2" id="KW-0378">Hydrolase</keyword>
<dbReference type="SUPFAM" id="SSF56784">
    <property type="entry name" value="HAD-like"/>
    <property type="match status" value="1"/>
</dbReference>
<sequence length="266" mass="29138">MSSQTEYPDLTTFKALSFDVYGTLIDWEAGMLSTLSLITSQLPPTHAYNTNPPTEALARLDAITNGIERTQPSLPYNEILTEGLTKLGAELHIPLPDTIAEPFGNSPGTWAPFADTVAGLQKLSTHYKLIVLSNVDNANIGATLSKQLAPGRFDAVYTAQDIGSYKPSRRNFEYLFGHAKRDLGVDRDKGHLLHVARSLRADHVPAKELGLRSVWISRGGDKEGRYGVGGDLGELGDKTAFEWRFDTIGDFADEVERQFAAKEGKS</sequence>
<organism evidence="2 3">
    <name type="scientific">Eutypa lata (strain UCR-EL1)</name>
    <name type="common">Grapevine dieback disease fungus</name>
    <name type="synonym">Eutypa armeniacae</name>
    <dbReference type="NCBI Taxonomy" id="1287681"/>
    <lineage>
        <taxon>Eukaryota</taxon>
        <taxon>Fungi</taxon>
        <taxon>Dikarya</taxon>
        <taxon>Ascomycota</taxon>
        <taxon>Pezizomycotina</taxon>
        <taxon>Sordariomycetes</taxon>
        <taxon>Xylariomycetidae</taxon>
        <taxon>Xylariales</taxon>
        <taxon>Diatrypaceae</taxon>
        <taxon>Eutypa</taxon>
    </lineage>
</organism>
<dbReference type="EMBL" id="KB705869">
    <property type="protein sequence ID" value="EMR70413.1"/>
    <property type="molecule type" value="Genomic_DNA"/>
</dbReference>
<evidence type="ECO:0000313" key="3">
    <source>
        <dbReference type="Proteomes" id="UP000012174"/>
    </source>
</evidence>
<dbReference type="AlphaFoldDB" id="M7T0Q3"/>
<dbReference type="Gene3D" id="1.10.150.750">
    <property type="match status" value="1"/>
</dbReference>
<name>M7T0Q3_EUTLA</name>
<dbReference type="eggNOG" id="ENOG502SJ1V">
    <property type="taxonomic scope" value="Eukaryota"/>
</dbReference>
<dbReference type="KEGG" id="ela:UCREL1_2552"/>
<gene>
    <name evidence="2" type="ORF">UCREL1_2552</name>
</gene>
<evidence type="ECO:0000256" key="1">
    <source>
        <dbReference type="ARBA" id="ARBA00022801"/>
    </source>
</evidence>
<dbReference type="GO" id="GO:0016787">
    <property type="term" value="F:hydrolase activity"/>
    <property type="evidence" value="ECO:0007669"/>
    <property type="project" value="UniProtKB-KW"/>
</dbReference>
<reference evidence="3" key="1">
    <citation type="journal article" date="2013" name="Genome Announc.">
        <title>Draft genome sequence of the grapevine dieback fungus Eutypa lata UCR-EL1.</title>
        <authorList>
            <person name="Blanco-Ulate B."/>
            <person name="Rolshausen P.E."/>
            <person name="Cantu D."/>
        </authorList>
    </citation>
    <scope>NUCLEOTIDE SEQUENCE [LARGE SCALE GENOMIC DNA]</scope>
    <source>
        <strain evidence="3">UCR-EL1</strain>
    </source>
</reference>
<dbReference type="OrthoDB" id="444127at2759"/>
<dbReference type="Gene3D" id="3.40.50.1000">
    <property type="entry name" value="HAD superfamily/HAD-like"/>
    <property type="match status" value="1"/>
</dbReference>
<accession>M7T0Q3</accession>
<protein>
    <submittedName>
        <fullName evidence="2">Putative had-superfamily hydrolase protein</fullName>
    </submittedName>
</protein>
<dbReference type="PANTHER" id="PTHR43316">
    <property type="entry name" value="HYDROLASE, HALOACID DELAHOGENASE-RELATED"/>
    <property type="match status" value="1"/>
</dbReference>
<dbReference type="InterPro" id="IPR023214">
    <property type="entry name" value="HAD_sf"/>
</dbReference>
<dbReference type="InterPro" id="IPR036412">
    <property type="entry name" value="HAD-like_sf"/>
</dbReference>
<proteinExistence type="predicted"/>
<keyword evidence="3" id="KW-1185">Reference proteome</keyword>
<dbReference type="Proteomes" id="UP000012174">
    <property type="component" value="Unassembled WGS sequence"/>
</dbReference>
<dbReference type="PANTHER" id="PTHR43316:SF9">
    <property type="entry name" value="ACID DEHALOGENASE, PUTATIVE (AFU_ORTHOLOGUE AFUA_6G14460)-RELATED"/>
    <property type="match status" value="1"/>
</dbReference>
<dbReference type="HOGENOM" id="CLU_045011_3_2_1"/>